<evidence type="ECO:0000256" key="1">
    <source>
        <dbReference type="SAM" id="Phobius"/>
    </source>
</evidence>
<dbReference type="Proteomes" id="UP001497392">
    <property type="component" value="Unassembled WGS sequence"/>
</dbReference>
<reference evidence="2 3" key="1">
    <citation type="submission" date="2024-06" db="EMBL/GenBank/DDBJ databases">
        <authorList>
            <person name="Kraege A."/>
            <person name="Thomma B."/>
        </authorList>
    </citation>
    <scope>NUCLEOTIDE SEQUENCE [LARGE SCALE GENOMIC DNA]</scope>
</reference>
<dbReference type="EMBL" id="CAXHTA020000018">
    <property type="protein sequence ID" value="CAL5228308.1"/>
    <property type="molecule type" value="Genomic_DNA"/>
</dbReference>
<organism evidence="2 3">
    <name type="scientific">Coccomyxa viridis</name>
    <dbReference type="NCBI Taxonomy" id="1274662"/>
    <lineage>
        <taxon>Eukaryota</taxon>
        <taxon>Viridiplantae</taxon>
        <taxon>Chlorophyta</taxon>
        <taxon>core chlorophytes</taxon>
        <taxon>Trebouxiophyceae</taxon>
        <taxon>Trebouxiophyceae incertae sedis</taxon>
        <taxon>Coccomyxaceae</taxon>
        <taxon>Coccomyxa</taxon>
    </lineage>
</organism>
<protein>
    <submittedName>
        <fullName evidence="2">G11414 protein</fullName>
    </submittedName>
</protein>
<sequence>MSTACCSLTITQAQASVACRPVSKLSSRVMLAPRSRRGVLRSTQTPRASLQDVGMLLAAAAEDVVEAVKPGSVEAPTGALIAGAIVVTLILTAGIPALLNPGTQAAEKIFDRDGKTGRR</sequence>
<proteinExistence type="predicted"/>
<accession>A0ABP1GDL6</accession>
<gene>
    <name evidence="2" type="primary">g11414</name>
    <name evidence="2" type="ORF">VP750_LOCUS10214</name>
</gene>
<comment type="caution">
    <text evidence="2">The sequence shown here is derived from an EMBL/GenBank/DDBJ whole genome shotgun (WGS) entry which is preliminary data.</text>
</comment>
<name>A0ABP1GDL6_9CHLO</name>
<keyword evidence="3" id="KW-1185">Reference proteome</keyword>
<evidence type="ECO:0000313" key="2">
    <source>
        <dbReference type="EMBL" id="CAL5228308.1"/>
    </source>
</evidence>
<keyword evidence="1" id="KW-1133">Transmembrane helix</keyword>
<keyword evidence="1" id="KW-0472">Membrane</keyword>
<evidence type="ECO:0000313" key="3">
    <source>
        <dbReference type="Proteomes" id="UP001497392"/>
    </source>
</evidence>
<keyword evidence="1" id="KW-0812">Transmembrane</keyword>
<feature type="transmembrane region" description="Helical" evidence="1">
    <location>
        <begin position="79"/>
        <end position="99"/>
    </location>
</feature>